<dbReference type="AlphaFoldDB" id="A0A210PD70"/>
<dbReference type="EMBL" id="MXAL01000001">
    <property type="protein sequence ID" value="OWF34417.1"/>
    <property type="molecule type" value="Genomic_DNA"/>
</dbReference>
<protein>
    <submittedName>
        <fullName evidence="1">Uncharacterized protein</fullName>
    </submittedName>
</protein>
<dbReference type="Proteomes" id="UP000196649">
    <property type="component" value="Unassembled WGS sequence"/>
</dbReference>
<comment type="caution">
    <text evidence="1">The sequence shown here is derived from an EMBL/GenBank/DDBJ whole genome shotgun (WGS) entry which is preliminary data.</text>
</comment>
<evidence type="ECO:0000313" key="2">
    <source>
        <dbReference type="Proteomes" id="UP000196649"/>
    </source>
</evidence>
<organism evidence="1 2">
    <name type="scientific">Companilactobacillus kimchii</name>
    <dbReference type="NCBI Taxonomy" id="2801452"/>
    <lineage>
        <taxon>Bacteria</taxon>
        <taxon>Bacillati</taxon>
        <taxon>Bacillota</taxon>
        <taxon>Bacilli</taxon>
        <taxon>Lactobacillales</taxon>
        <taxon>Lactobacillaceae</taxon>
        <taxon>Companilactobacillus</taxon>
    </lineage>
</organism>
<gene>
    <name evidence="1" type="ORF">LKACC12383_00330</name>
</gene>
<name>A0A210PD70_9LACO</name>
<evidence type="ECO:0000313" key="1">
    <source>
        <dbReference type="EMBL" id="OWF34417.1"/>
    </source>
</evidence>
<sequence length="53" mass="6243">MFKGHIIYLQVMCPFCLATVYDMKSIVYDKMTLITYSLHKIYMERVINGTGFN</sequence>
<accession>A0A210PD70</accession>
<proteinExistence type="predicted"/>
<reference evidence="1 2" key="1">
    <citation type="submission" date="2017-03" db="EMBL/GenBank/DDBJ databases">
        <title>Genome sequence of Lactobacillus kimchii KACC 12383.</title>
        <authorList>
            <person name="Chun J."/>
        </authorList>
    </citation>
    <scope>NUCLEOTIDE SEQUENCE [LARGE SCALE GENOMIC DNA]</scope>
    <source>
        <strain evidence="1 2">KACC 12383</strain>
    </source>
</reference>